<dbReference type="Proteomes" id="UP001364695">
    <property type="component" value="Unassembled WGS sequence"/>
</dbReference>
<organism evidence="1 2">
    <name type="scientific">Amphibiibacter pelophylacis</name>
    <dbReference type="NCBI Taxonomy" id="1799477"/>
    <lineage>
        <taxon>Bacteria</taxon>
        <taxon>Pseudomonadati</taxon>
        <taxon>Pseudomonadota</taxon>
        <taxon>Betaproteobacteria</taxon>
        <taxon>Burkholderiales</taxon>
        <taxon>Sphaerotilaceae</taxon>
        <taxon>Amphibiibacter</taxon>
    </lineage>
</organism>
<gene>
    <name evidence="1" type="ORF">RV045_01300</name>
</gene>
<comment type="caution">
    <text evidence="1">The sequence shown here is derived from an EMBL/GenBank/DDBJ whole genome shotgun (WGS) entry which is preliminary data.</text>
</comment>
<sequence length="215" mass="22763">MNTTTPFLRRSRTAPAPLRQSQRGVTLFFGMLFLLTIVLLTLGGVAMSRYQQRLALAMNDREVAFQSATLALRAAELRLQGKQADGSRDTAGASSGETQASSGEAPCGTTATPFPANGRCVYVAVPAANPYADEGVVWRNAPAATLQGFAALIPSGLRAPTYVVEEIPDQSVGDSSGKGGASVFRITAVGWGRFDSTLVRLQETYRPYSTGNLGQ</sequence>
<evidence type="ECO:0000313" key="2">
    <source>
        <dbReference type="Proteomes" id="UP001364695"/>
    </source>
</evidence>
<protein>
    <submittedName>
        <fullName evidence="1">Uncharacterized protein</fullName>
    </submittedName>
</protein>
<accession>A0ACC6NYM6</accession>
<name>A0ACC6NYM6_9BURK</name>
<reference evidence="1" key="1">
    <citation type="submission" date="2023-10" db="EMBL/GenBank/DDBJ databases">
        <title>Amphibacter perezi, gen. nov., sp. nov. a novel taxa of the family Comamonadaceae, class Betaproteobacteria isolated from the skin microbiota of Pelophylax perezi from different populations.</title>
        <authorList>
            <person name="Costa S."/>
            <person name="Proenca D.N."/>
            <person name="Lopes I."/>
            <person name="Morais P.V."/>
        </authorList>
    </citation>
    <scope>NUCLEOTIDE SEQUENCE</scope>
    <source>
        <strain evidence="1">SL12-8</strain>
    </source>
</reference>
<keyword evidence="2" id="KW-1185">Reference proteome</keyword>
<proteinExistence type="predicted"/>
<evidence type="ECO:0000313" key="1">
    <source>
        <dbReference type="EMBL" id="MEJ7137065.1"/>
    </source>
</evidence>
<dbReference type="EMBL" id="JAWDIE010000001">
    <property type="protein sequence ID" value="MEJ7137065.1"/>
    <property type="molecule type" value="Genomic_DNA"/>
</dbReference>